<dbReference type="HOGENOM" id="CLU_3403315_0_0_9"/>
<sequence length="30" mass="3270">MNLGMATETLEFKKSTSEIKEAIQSIGAKL</sequence>
<gene>
    <name evidence="1" type="ORF">OMO_01493</name>
</gene>
<protein>
    <submittedName>
        <fullName evidence="1">Uncharacterized protein</fullName>
    </submittedName>
</protein>
<keyword evidence="2" id="KW-1185">Reference proteome</keyword>
<dbReference type="Proteomes" id="UP000017415">
    <property type="component" value="Unassembled WGS sequence"/>
</dbReference>
<reference evidence="1 2" key="1">
    <citation type="submission" date="2013-10" db="EMBL/GenBank/DDBJ databases">
        <title>The Genome Sequence of Enterococcus cecorum DSM 20682 (= ATCC 43198) (Illumina assembly).</title>
        <authorList>
            <consortium name="The Broad Institute Genomics Platform"/>
            <consortium name="The Broad Institute Genome Sequencing Center for Infectious Disease"/>
            <person name="Earl A."/>
            <person name="Russ C."/>
            <person name="Gilmore M."/>
            <person name="Surin D."/>
            <person name="Walker B."/>
            <person name="Young S."/>
            <person name="Zeng Q."/>
            <person name="Gargeya S."/>
            <person name="Fitzgerald M."/>
            <person name="Haas B."/>
            <person name="Abouelleil A."/>
            <person name="Allen A.W."/>
            <person name="Alvarado L."/>
            <person name="Arachchi H.M."/>
            <person name="Berlin A.M."/>
            <person name="Chapman S.B."/>
            <person name="Gainer-Dewar J."/>
            <person name="Goldberg J."/>
            <person name="Griggs A."/>
            <person name="Gujja S."/>
            <person name="Hansen M."/>
            <person name="Howarth C."/>
            <person name="Imamovic A."/>
            <person name="Ireland A."/>
            <person name="Larimer J."/>
            <person name="McCowan C."/>
            <person name="Murphy C."/>
            <person name="Pearson M."/>
            <person name="Poon T.W."/>
            <person name="Priest M."/>
            <person name="Roberts A."/>
            <person name="Saif S."/>
            <person name="Shea T."/>
            <person name="Sisk P."/>
            <person name="Sykes S."/>
            <person name="Wortman J."/>
            <person name="Nusbaum C."/>
            <person name="Birren B."/>
        </authorList>
    </citation>
    <scope>NUCLEOTIDE SEQUENCE [LARGE SCALE GENOMIC DNA]</scope>
    <source>
        <strain evidence="1 2">ATCC 43198</strain>
    </source>
</reference>
<comment type="caution">
    <text evidence="1">The sequence shown here is derived from an EMBL/GenBank/DDBJ whole genome shotgun (WGS) entry which is preliminary data.</text>
</comment>
<organism evidence="1 2">
    <name type="scientific">Enterococcus cecorum DSM 20682 = ATCC 43198</name>
    <dbReference type="NCBI Taxonomy" id="1121864"/>
    <lineage>
        <taxon>Bacteria</taxon>
        <taxon>Bacillati</taxon>
        <taxon>Bacillota</taxon>
        <taxon>Bacilli</taxon>
        <taxon>Lactobacillales</taxon>
        <taxon>Enterococcaceae</taxon>
        <taxon>Enterococcus</taxon>
    </lineage>
</organism>
<evidence type="ECO:0000313" key="2">
    <source>
        <dbReference type="Proteomes" id="UP000017415"/>
    </source>
</evidence>
<accession>S1QYP8</accession>
<dbReference type="AlphaFoldDB" id="S1QYP8"/>
<dbReference type="EMBL" id="AHYS01000006">
    <property type="protein sequence ID" value="ESK61430.1"/>
    <property type="molecule type" value="Genomic_DNA"/>
</dbReference>
<proteinExistence type="predicted"/>
<evidence type="ECO:0000313" key="1">
    <source>
        <dbReference type="EMBL" id="ESK61430.1"/>
    </source>
</evidence>
<name>S1QYP8_9ENTE</name>